<reference evidence="1 2" key="1">
    <citation type="submission" date="2017-04" db="EMBL/GenBank/DDBJ databases">
        <title>Emergence of KPC-2-producing Citrobacter isolates from sediments of a Chinese river.</title>
        <authorList>
            <person name="Zheng B."/>
        </authorList>
    </citation>
    <scope>NUCLEOTIDE SEQUENCE [LARGE SCALE GENOMIC DNA]</scope>
    <source>
        <strain evidence="1 2">C191</strain>
    </source>
</reference>
<protein>
    <submittedName>
        <fullName evidence="1">Uncharacterized protein</fullName>
    </submittedName>
</protein>
<evidence type="ECO:0000313" key="1">
    <source>
        <dbReference type="EMBL" id="OYQ95907.1"/>
    </source>
</evidence>
<accession>A0AA44NGX9</accession>
<dbReference type="EMBL" id="NEFA01000048">
    <property type="protein sequence ID" value="OYQ95907.1"/>
    <property type="molecule type" value="Genomic_DNA"/>
</dbReference>
<gene>
    <name evidence="1" type="ORF">B9P89_25205</name>
</gene>
<organism evidence="1 2">
    <name type="scientific">Citrobacter freundii</name>
    <dbReference type="NCBI Taxonomy" id="546"/>
    <lineage>
        <taxon>Bacteria</taxon>
        <taxon>Pseudomonadati</taxon>
        <taxon>Pseudomonadota</taxon>
        <taxon>Gammaproteobacteria</taxon>
        <taxon>Enterobacterales</taxon>
        <taxon>Enterobacteriaceae</taxon>
        <taxon>Citrobacter</taxon>
        <taxon>Citrobacter freundii complex</taxon>
    </lineage>
</organism>
<proteinExistence type="predicted"/>
<dbReference type="AlphaFoldDB" id="A0AA44NGX9"/>
<name>A0AA44NGX9_CITFR</name>
<sequence>MRAFWSLLATPADFASGKKYTVLDAAVILEMKITLNAMIFNVFERVVILDTFFLLHSIWGRSPSRESCL</sequence>
<dbReference type="Proteomes" id="UP000215827">
    <property type="component" value="Unassembled WGS sequence"/>
</dbReference>
<evidence type="ECO:0000313" key="2">
    <source>
        <dbReference type="Proteomes" id="UP000215827"/>
    </source>
</evidence>
<comment type="caution">
    <text evidence="1">The sequence shown here is derived from an EMBL/GenBank/DDBJ whole genome shotgun (WGS) entry which is preliminary data.</text>
</comment>